<comment type="caution">
    <text evidence="1">The sequence shown here is derived from an EMBL/GenBank/DDBJ whole genome shotgun (WGS) entry which is preliminary data.</text>
</comment>
<protein>
    <submittedName>
        <fullName evidence="1">Uncharacterized protein</fullName>
    </submittedName>
</protein>
<dbReference type="Proteomes" id="UP000003639">
    <property type="component" value="Unassembled WGS sequence"/>
</dbReference>
<reference evidence="1 2" key="2">
    <citation type="submission" date="2007-06" db="EMBL/GenBank/DDBJ databases">
        <title>Draft genome sequence of Pseudoflavonifractor capillosus ATCC 29799.</title>
        <authorList>
            <person name="Sudarsanam P."/>
            <person name="Ley R."/>
            <person name="Guruge J."/>
            <person name="Turnbaugh P.J."/>
            <person name="Mahowald M."/>
            <person name="Liep D."/>
            <person name="Gordon J."/>
        </authorList>
    </citation>
    <scope>NUCLEOTIDE SEQUENCE [LARGE SCALE GENOMIC DNA]</scope>
    <source>
        <strain evidence="1 2">ATCC 29799</strain>
    </source>
</reference>
<dbReference type="STRING" id="411467.BACCAP_00457"/>
<evidence type="ECO:0000313" key="1">
    <source>
        <dbReference type="EMBL" id="EDN01792.1"/>
    </source>
</evidence>
<gene>
    <name evidence="1" type="ORF">BACCAP_00457</name>
</gene>
<keyword evidence="2" id="KW-1185">Reference proteome</keyword>
<accession>A6NQI7</accession>
<evidence type="ECO:0000313" key="2">
    <source>
        <dbReference type="Proteomes" id="UP000003639"/>
    </source>
</evidence>
<sequence>MEKYGVSGGKFRLSTKKYKDFFTVCPHFSGKIGEKEAKSRDERG</sequence>
<name>A6NQI7_9FIRM</name>
<dbReference type="AlphaFoldDB" id="A6NQI7"/>
<reference evidence="1 2" key="1">
    <citation type="submission" date="2007-04" db="EMBL/GenBank/DDBJ databases">
        <authorList>
            <person name="Fulton L."/>
            <person name="Clifton S."/>
            <person name="Fulton B."/>
            <person name="Xu J."/>
            <person name="Minx P."/>
            <person name="Pepin K.H."/>
            <person name="Johnson M."/>
            <person name="Thiruvilangam P."/>
            <person name="Bhonagiri V."/>
            <person name="Nash W.E."/>
            <person name="Mardis E.R."/>
            <person name="Wilson R.K."/>
        </authorList>
    </citation>
    <scope>NUCLEOTIDE SEQUENCE [LARGE SCALE GENOMIC DNA]</scope>
    <source>
        <strain evidence="1 2">ATCC 29799</strain>
    </source>
</reference>
<organism evidence="1 2">
    <name type="scientific">Pseudoflavonifractor capillosus ATCC 29799</name>
    <dbReference type="NCBI Taxonomy" id="411467"/>
    <lineage>
        <taxon>Bacteria</taxon>
        <taxon>Bacillati</taxon>
        <taxon>Bacillota</taxon>
        <taxon>Clostridia</taxon>
        <taxon>Eubacteriales</taxon>
        <taxon>Oscillospiraceae</taxon>
        <taxon>Pseudoflavonifractor</taxon>
    </lineage>
</organism>
<proteinExistence type="predicted"/>
<dbReference type="EMBL" id="AAXG02000004">
    <property type="protein sequence ID" value="EDN01792.1"/>
    <property type="molecule type" value="Genomic_DNA"/>
</dbReference>